<gene>
    <name evidence="1" type="ORF">A4R35_20190</name>
</gene>
<keyword evidence="2" id="KW-1185">Reference proteome</keyword>
<evidence type="ECO:0000313" key="2">
    <source>
        <dbReference type="Proteomes" id="UP000248706"/>
    </source>
</evidence>
<name>A0A328VLZ6_9CHLR</name>
<dbReference type="AlphaFoldDB" id="A0A328VLZ6"/>
<dbReference type="EMBL" id="MCIF01000002">
    <property type="protein sequence ID" value="RAQ97871.1"/>
    <property type="molecule type" value="Genomic_DNA"/>
</dbReference>
<protein>
    <submittedName>
        <fullName evidence="1">Uncharacterized protein</fullName>
    </submittedName>
</protein>
<accession>A0A328VLZ6</accession>
<evidence type="ECO:0000313" key="1">
    <source>
        <dbReference type="EMBL" id="RAQ97871.1"/>
    </source>
</evidence>
<dbReference type="Proteomes" id="UP000248706">
    <property type="component" value="Unassembled WGS sequence"/>
</dbReference>
<organism evidence="1 2">
    <name type="scientific">Thermogemmatispora tikiterensis</name>
    <dbReference type="NCBI Taxonomy" id="1825093"/>
    <lineage>
        <taxon>Bacteria</taxon>
        <taxon>Bacillati</taxon>
        <taxon>Chloroflexota</taxon>
        <taxon>Ktedonobacteria</taxon>
        <taxon>Thermogemmatisporales</taxon>
        <taxon>Thermogemmatisporaceae</taxon>
        <taxon>Thermogemmatispora</taxon>
    </lineage>
</organism>
<proteinExistence type="predicted"/>
<sequence length="90" mass="10638">MTPYRRLFKPNTDEMPSSEWASCSHWTLLVTETGRPFPVTGTEHNKPLVCERLVQIQCALFVKKTIQRQDFPHKQARFDLADLRAHSRWR</sequence>
<comment type="caution">
    <text evidence="1">The sequence shown here is derived from an EMBL/GenBank/DDBJ whole genome shotgun (WGS) entry which is preliminary data.</text>
</comment>
<reference evidence="1 2" key="1">
    <citation type="submission" date="2016-08" db="EMBL/GenBank/DDBJ databases">
        <title>Analysis of Carbohydrate Active Enzymes in Thermogemmatispora T81 Reveals Carbohydrate Degradation Ability.</title>
        <authorList>
            <person name="Tomazini A."/>
            <person name="Lal S."/>
            <person name="Stott M."/>
            <person name="Henrissat B."/>
            <person name="Polikarpov I."/>
            <person name="Sparling R."/>
            <person name="Levin D.B."/>
        </authorList>
    </citation>
    <scope>NUCLEOTIDE SEQUENCE [LARGE SCALE GENOMIC DNA]</scope>
    <source>
        <strain evidence="1 2">T81</strain>
    </source>
</reference>